<evidence type="ECO:0000256" key="1">
    <source>
        <dbReference type="SAM" id="Coils"/>
    </source>
</evidence>
<keyword evidence="4" id="KW-1185">Reference proteome</keyword>
<dbReference type="Pfam" id="PF00536">
    <property type="entry name" value="SAM_1"/>
    <property type="match status" value="1"/>
</dbReference>
<dbReference type="PANTHER" id="PTHR28634">
    <property type="entry name" value="ZINC FINGER B-BOX DOMAIN-CONTAINING PROTEIN 1"/>
    <property type="match status" value="1"/>
</dbReference>
<dbReference type="GeneID" id="36406462"/>
<dbReference type="InterPro" id="IPR001660">
    <property type="entry name" value="SAM"/>
</dbReference>
<dbReference type="PROSITE" id="PS50105">
    <property type="entry name" value="SAM_DOMAIN"/>
    <property type="match status" value="1"/>
</dbReference>
<dbReference type="Proteomes" id="UP000054928">
    <property type="component" value="Unassembled WGS sequence"/>
</dbReference>
<accession>A0A0P1A5X0</accession>
<protein>
    <submittedName>
        <fullName evidence="3">Sterile alpha motif, type 1</fullName>
    </submittedName>
</protein>
<proteinExistence type="predicted"/>
<dbReference type="AlphaFoldDB" id="A0A0P1A5X0"/>
<dbReference type="EMBL" id="CCYD01000053">
    <property type="protein sequence ID" value="CEG35530.1"/>
    <property type="molecule type" value="Genomic_DNA"/>
</dbReference>
<dbReference type="SMART" id="SM00454">
    <property type="entry name" value="SAM"/>
    <property type="match status" value="1"/>
</dbReference>
<dbReference type="RefSeq" id="XP_024571899.1">
    <property type="nucleotide sequence ID" value="XM_024725203.1"/>
</dbReference>
<keyword evidence="1" id="KW-0175">Coiled coil</keyword>
<evidence type="ECO:0000313" key="3">
    <source>
        <dbReference type="EMBL" id="CEG35530.1"/>
    </source>
</evidence>
<dbReference type="PANTHER" id="PTHR28634:SF1">
    <property type="entry name" value="ZINC FINGER B-BOX DOMAIN-CONTAINING PROTEIN 1"/>
    <property type="match status" value="1"/>
</dbReference>
<dbReference type="STRING" id="4781.A0A0P1A5X0"/>
<evidence type="ECO:0000313" key="4">
    <source>
        <dbReference type="Proteomes" id="UP000054928"/>
    </source>
</evidence>
<dbReference type="InterPro" id="IPR013761">
    <property type="entry name" value="SAM/pointed_sf"/>
</dbReference>
<feature type="domain" description="SAM" evidence="2">
    <location>
        <begin position="120"/>
        <end position="183"/>
    </location>
</feature>
<evidence type="ECO:0000259" key="2">
    <source>
        <dbReference type="PROSITE" id="PS50105"/>
    </source>
</evidence>
<dbReference type="InterPro" id="IPR037688">
    <property type="entry name" value="ZBBX"/>
</dbReference>
<sequence>MTKEGVGGVFGKKTRLQKSNSIVSERLEVDARAMEERLMQLRVALQEEKKKRIAAFPLQHTGSRWRSAREDRGSVRQYARDVELKTFKKKEGARIGTKKKNKSLAYKRHLITSPSSFEDWTVPQVLEWLKSIGLEELQSGFEYHQVTGRILLDFSPKEYEKLGVFSVSARNRLVTEMDHIRAQQVSKRMKDKEDSEIVDSINSAVPKARDVSGKLTHWSQIAPLADNVVTGEDIQAPVNLADGDFQEEASHASFLEALLEWRENDTKQLATSNQEELDEWINPMFNCKTKGTCGGALLEGSYDEADAHDTFQEALQAWRSRNDAKVISVEKIESSCTPGDQQCCWQCYRILQIEQLLHDDLTNKSFCSSTCQENYNAQYGRLYTKSV</sequence>
<dbReference type="SUPFAM" id="SSF47769">
    <property type="entry name" value="SAM/Pointed domain"/>
    <property type="match status" value="1"/>
</dbReference>
<dbReference type="Gene3D" id="1.10.150.50">
    <property type="entry name" value="Transcription Factor, Ets-1"/>
    <property type="match status" value="1"/>
</dbReference>
<reference evidence="4" key="1">
    <citation type="submission" date="2014-09" db="EMBL/GenBank/DDBJ databases">
        <authorList>
            <person name="Sharma Rahul"/>
            <person name="Thines Marco"/>
        </authorList>
    </citation>
    <scope>NUCLEOTIDE SEQUENCE [LARGE SCALE GENOMIC DNA]</scope>
</reference>
<feature type="coiled-coil region" evidence="1">
    <location>
        <begin position="24"/>
        <end position="51"/>
    </location>
</feature>
<name>A0A0P1A5X0_PLAHL</name>
<dbReference type="OMA" id="AKTHWSH"/>
<organism evidence="3 4">
    <name type="scientific">Plasmopara halstedii</name>
    <name type="common">Downy mildew of sunflower</name>
    <dbReference type="NCBI Taxonomy" id="4781"/>
    <lineage>
        <taxon>Eukaryota</taxon>
        <taxon>Sar</taxon>
        <taxon>Stramenopiles</taxon>
        <taxon>Oomycota</taxon>
        <taxon>Peronosporomycetes</taxon>
        <taxon>Peronosporales</taxon>
        <taxon>Peronosporaceae</taxon>
        <taxon>Plasmopara</taxon>
    </lineage>
</organism>
<dbReference type="OrthoDB" id="445896at2759"/>